<feature type="transmembrane region" description="Helical" evidence="2">
    <location>
        <begin position="22"/>
        <end position="46"/>
    </location>
</feature>
<proteinExistence type="predicted"/>
<sequence length="95" mass="9977">MEEALDDAASSAELNGVVLGKLAAFLLVQALVCVILIKSSSVFSSLPTRSVSFRRIRSASIRRLLALLSDLPAGDEPSTASSNSETAKERDGVVT</sequence>
<evidence type="ECO:0000256" key="2">
    <source>
        <dbReference type="SAM" id="Phobius"/>
    </source>
</evidence>
<protein>
    <submittedName>
        <fullName evidence="3">Uncharacterized protein</fullName>
    </submittedName>
</protein>
<keyword evidence="2" id="KW-0472">Membrane</keyword>
<dbReference type="EnsemblPlants" id="Ma09_t15340.1">
    <property type="protein sequence ID" value="Ma09_p15340.1"/>
    <property type="gene ID" value="Ma09_g15340"/>
</dbReference>
<name>A0A804KJU2_MUSAM</name>
<dbReference type="PANTHER" id="PTHR34268">
    <property type="entry name" value="OS01G0321850 PROTEIN"/>
    <property type="match status" value="1"/>
</dbReference>
<keyword evidence="2" id="KW-1133">Transmembrane helix</keyword>
<keyword evidence="2" id="KW-0812">Transmembrane</keyword>
<evidence type="ECO:0000313" key="4">
    <source>
        <dbReference type="Proteomes" id="UP000012960"/>
    </source>
</evidence>
<dbReference type="OMA" id="VCVILIK"/>
<evidence type="ECO:0000313" key="3">
    <source>
        <dbReference type="EnsemblPlants" id="Ma09_p15340.1"/>
    </source>
</evidence>
<dbReference type="Proteomes" id="UP000012960">
    <property type="component" value="Unplaced"/>
</dbReference>
<reference evidence="3" key="1">
    <citation type="submission" date="2021-05" db="UniProtKB">
        <authorList>
            <consortium name="EnsemblPlants"/>
        </authorList>
    </citation>
    <scope>IDENTIFICATION</scope>
    <source>
        <strain evidence="3">subsp. malaccensis</strain>
    </source>
</reference>
<organism evidence="3 4">
    <name type="scientific">Musa acuminata subsp. malaccensis</name>
    <name type="common">Wild banana</name>
    <name type="synonym">Musa malaccensis</name>
    <dbReference type="NCBI Taxonomy" id="214687"/>
    <lineage>
        <taxon>Eukaryota</taxon>
        <taxon>Viridiplantae</taxon>
        <taxon>Streptophyta</taxon>
        <taxon>Embryophyta</taxon>
        <taxon>Tracheophyta</taxon>
        <taxon>Spermatophyta</taxon>
        <taxon>Magnoliopsida</taxon>
        <taxon>Liliopsida</taxon>
        <taxon>Zingiberales</taxon>
        <taxon>Musaceae</taxon>
        <taxon>Musa</taxon>
    </lineage>
</organism>
<feature type="region of interest" description="Disordered" evidence="1">
    <location>
        <begin position="72"/>
        <end position="95"/>
    </location>
</feature>
<dbReference type="InParanoid" id="A0A804KJU2"/>
<dbReference type="Gramene" id="Ma09_t15340.1">
    <property type="protein sequence ID" value="Ma09_p15340.1"/>
    <property type="gene ID" value="Ma09_g15340"/>
</dbReference>
<accession>A0A804KJU2</accession>
<evidence type="ECO:0000256" key="1">
    <source>
        <dbReference type="SAM" id="MobiDB-lite"/>
    </source>
</evidence>
<keyword evidence="4" id="KW-1185">Reference proteome</keyword>
<dbReference type="PANTHER" id="PTHR34268:SF8">
    <property type="entry name" value="FAE DOMAIN-CONTAINING PROTEIN"/>
    <property type="match status" value="1"/>
</dbReference>
<feature type="compositionally biased region" description="Basic and acidic residues" evidence="1">
    <location>
        <begin position="86"/>
        <end position="95"/>
    </location>
</feature>
<dbReference type="AlphaFoldDB" id="A0A804KJU2"/>